<reference evidence="1 2" key="1">
    <citation type="journal article" date="2023" name="Hortic Res">
        <title>Pangenome of water caltrop reveals structural variations and asymmetric subgenome divergence after allopolyploidization.</title>
        <authorList>
            <person name="Zhang X."/>
            <person name="Chen Y."/>
            <person name="Wang L."/>
            <person name="Yuan Y."/>
            <person name="Fang M."/>
            <person name="Shi L."/>
            <person name="Lu R."/>
            <person name="Comes H.P."/>
            <person name="Ma Y."/>
            <person name="Chen Y."/>
            <person name="Huang G."/>
            <person name="Zhou Y."/>
            <person name="Zheng Z."/>
            <person name="Qiu Y."/>
        </authorList>
    </citation>
    <scope>NUCLEOTIDE SEQUENCE [LARGE SCALE GENOMIC DNA]</scope>
    <source>
        <tissue evidence="1">Roots</tissue>
    </source>
</reference>
<evidence type="ECO:0000313" key="1">
    <source>
        <dbReference type="EMBL" id="KAK4746371.1"/>
    </source>
</evidence>
<dbReference type="InterPro" id="IPR052147">
    <property type="entry name" value="PP2-like/Lectin"/>
</dbReference>
<sequence>MVFFISTFKTDPSQPLPDFREDSSTDSPGVCAGCLGDFQPWNCLSRPDLYSNSLMMLGARENPNEKLPTVLARDLSICWGESPQYWKWIKDKKVSGANSHGETELAELIDVCWFDIRGKYDLSELDPETTYEVMFMIMIKADRSDGWDLPVKLQLVLPDGSKQEGELNLCEQPRDEWLMIPVGEITRNSGTVEFSMNETDCNRWKSGVVVKGVLIQPKKKCQ</sequence>
<dbReference type="AlphaFoldDB" id="A0AAN7GLA9"/>
<dbReference type="PANTHER" id="PTHR48478">
    <property type="entry name" value="LECTIN-LIKE"/>
    <property type="match status" value="1"/>
</dbReference>
<comment type="caution">
    <text evidence="1">The sequence shown here is derived from an EMBL/GenBank/DDBJ whole genome shotgun (WGS) entry which is preliminary data.</text>
</comment>
<name>A0AAN7GLA9_9MYRT</name>
<organism evidence="1 2">
    <name type="scientific">Trapa incisa</name>
    <dbReference type="NCBI Taxonomy" id="236973"/>
    <lineage>
        <taxon>Eukaryota</taxon>
        <taxon>Viridiplantae</taxon>
        <taxon>Streptophyta</taxon>
        <taxon>Embryophyta</taxon>
        <taxon>Tracheophyta</taxon>
        <taxon>Spermatophyta</taxon>
        <taxon>Magnoliopsida</taxon>
        <taxon>eudicotyledons</taxon>
        <taxon>Gunneridae</taxon>
        <taxon>Pentapetalae</taxon>
        <taxon>rosids</taxon>
        <taxon>malvids</taxon>
        <taxon>Myrtales</taxon>
        <taxon>Lythraceae</taxon>
        <taxon>Trapa</taxon>
    </lineage>
</organism>
<proteinExistence type="predicted"/>
<accession>A0AAN7GLA9</accession>
<dbReference type="EMBL" id="JAXIOK010000021">
    <property type="protein sequence ID" value="KAK4746371.1"/>
    <property type="molecule type" value="Genomic_DNA"/>
</dbReference>
<protein>
    <submittedName>
        <fullName evidence="1">Uncharacterized protein</fullName>
    </submittedName>
</protein>
<dbReference type="Proteomes" id="UP001345219">
    <property type="component" value="Chromosome 10"/>
</dbReference>
<dbReference type="GO" id="GO:0030246">
    <property type="term" value="F:carbohydrate binding"/>
    <property type="evidence" value="ECO:0007669"/>
    <property type="project" value="InterPro"/>
</dbReference>
<dbReference type="PANTHER" id="PTHR48478:SF1">
    <property type="entry name" value="LECTIN-LIKE"/>
    <property type="match status" value="1"/>
</dbReference>
<gene>
    <name evidence="1" type="ORF">SAY87_012683</name>
</gene>
<keyword evidence="2" id="KW-1185">Reference proteome</keyword>
<dbReference type="Pfam" id="PF14299">
    <property type="entry name" value="PP2"/>
    <property type="match status" value="1"/>
</dbReference>
<evidence type="ECO:0000313" key="2">
    <source>
        <dbReference type="Proteomes" id="UP001345219"/>
    </source>
</evidence>
<dbReference type="InterPro" id="IPR025886">
    <property type="entry name" value="PP2-like"/>
</dbReference>